<accession>A0ABQ4Y2H1</accession>
<keyword evidence="1" id="KW-1133">Transmembrane helix</keyword>
<reference evidence="2" key="1">
    <citation type="journal article" date="2022" name="Int. J. Mol. Sci.">
        <title>Draft Genome of Tanacetum Coccineum: Genomic Comparison of Closely Related Tanacetum-Family Plants.</title>
        <authorList>
            <person name="Yamashiro T."/>
            <person name="Shiraishi A."/>
            <person name="Nakayama K."/>
            <person name="Satake H."/>
        </authorList>
    </citation>
    <scope>NUCLEOTIDE SEQUENCE</scope>
</reference>
<gene>
    <name evidence="2" type="ORF">Tco_0704129</name>
</gene>
<evidence type="ECO:0000313" key="3">
    <source>
        <dbReference type="Proteomes" id="UP001151760"/>
    </source>
</evidence>
<protein>
    <submittedName>
        <fullName evidence="2">Uncharacterized protein</fullName>
    </submittedName>
</protein>
<evidence type="ECO:0000256" key="1">
    <source>
        <dbReference type="SAM" id="Phobius"/>
    </source>
</evidence>
<dbReference type="EMBL" id="BQNB010009995">
    <property type="protein sequence ID" value="GJS71288.1"/>
    <property type="molecule type" value="Genomic_DNA"/>
</dbReference>
<keyword evidence="1" id="KW-0812">Transmembrane</keyword>
<feature type="transmembrane region" description="Helical" evidence="1">
    <location>
        <begin position="143"/>
        <end position="169"/>
    </location>
</feature>
<feature type="transmembrane region" description="Helical" evidence="1">
    <location>
        <begin position="104"/>
        <end position="137"/>
    </location>
</feature>
<name>A0ABQ4Y2H1_9ASTR</name>
<dbReference type="Proteomes" id="UP001151760">
    <property type="component" value="Unassembled WGS sequence"/>
</dbReference>
<reference evidence="2" key="2">
    <citation type="submission" date="2022-01" db="EMBL/GenBank/DDBJ databases">
        <authorList>
            <person name="Yamashiro T."/>
            <person name="Shiraishi A."/>
            <person name="Satake H."/>
            <person name="Nakayama K."/>
        </authorList>
    </citation>
    <scope>NUCLEOTIDE SEQUENCE</scope>
</reference>
<keyword evidence="3" id="KW-1185">Reference proteome</keyword>
<evidence type="ECO:0000313" key="2">
    <source>
        <dbReference type="EMBL" id="GJS71288.1"/>
    </source>
</evidence>
<comment type="caution">
    <text evidence="2">The sequence shown here is derived from an EMBL/GenBank/DDBJ whole genome shotgun (WGS) entry which is preliminary data.</text>
</comment>
<organism evidence="2 3">
    <name type="scientific">Tanacetum coccineum</name>
    <dbReference type="NCBI Taxonomy" id="301880"/>
    <lineage>
        <taxon>Eukaryota</taxon>
        <taxon>Viridiplantae</taxon>
        <taxon>Streptophyta</taxon>
        <taxon>Embryophyta</taxon>
        <taxon>Tracheophyta</taxon>
        <taxon>Spermatophyta</taxon>
        <taxon>Magnoliopsida</taxon>
        <taxon>eudicotyledons</taxon>
        <taxon>Gunneridae</taxon>
        <taxon>Pentapetalae</taxon>
        <taxon>asterids</taxon>
        <taxon>campanulids</taxon>
        <taxon>Asterales</taxon>
        <taxon>Asteraceae</taxon>
        <taxon>Asteroideae</taxon>
        <taxon>Anthemideae</taxon>
        <taxon>Anthemidinae</taxon>
        <taxon>Tanacetum</taxon>
    </lineage>
</organism>
<sequence length="203" mass="21497">MKSLSGRMNLRESNIGDSDNIRNGGKTAGRAIITWGGGIASLISKSEGTIVEEITVVILVRDRCPRGKGLEGDEEKLYDEYEGLWRLGKVSNIPIGSSISLEGFFSFMLLLGVIIVMVVIVAVILVVVVIVIVGVVIVVVFGIIVVVVPLVPVFLLGLLALAIDVACAFRAEEMPSLISCQMAAKVMDGVSDVDILLGGILST</sequence>
<proteinExistence type="predicted"/>
<keyword evidence="1" id="KW-0472">Membrane</keyword>